<comment type="catalytic activity">
    <reaction evidence="10">
        <text>citrate = D-threo-isocitrate</text>
        <dbReference type="Rhea" id="RHEA:10336"/>
        <dbReference type="ChEBI" id="CHEBI:15562"/>
        <dbReference type="ChEBI" id="CHEBI:16947"/>
        <dbReference type="EC" id="4.2.1.3"/>
    </reaction>
</comment>
<dbReference type="EC" id="4.2.1.3" evidence="5"/>
<dbReference type="SUPFAM" id="SSF103378">
    <property type="entry name" value="2-methylcitrate dehydratase PrpD"/>
    <property type="match status" value="1"/>
</dbReference>
<evidence type="ECO:0000256" key="7">
    <source>
        <dbReference type="ARBA" id="ARBA00017240"/>
    </source>
</evidence>
<accession>A0A5E4UXB0</accession>
<dbReference type="InterPro" id="IPR042188">
    <property type="entry name" value="MmgE/PrpD_sf_2"/>
</dbReference>
<comment type="pathway">
    <text evidence="2">Carbohydrate metabolism; tricarboxylic acid cycle; isocitrate from oxaloacetate: step 2/2.</text>
</comment>
<evidence type="ECO:0000259" key="12">
    <source>
        <dbReference type="Pfam" id="PF19305"/>
    </source>
</evidence>
<evidence type="ECO:0000256" key="8">
    <source>
        <dbReference type="ARBA" id="ARBA00022532"/>
    </source>
</evidence>
<evidence type="ECO:0000256" key="10">
    <source>
        <dbReference type="ARBA" id="ARBA00023501"/>
    </source>
</evidence>
<evidence type="ECO:0000256" key="1">
    <source>
        <dbReference type="ARBA" id="ARBA00000096"/>
    </source>
</evidence>
<evidence type="ECO:0000256" key="3">
    <source>
        <dbReference type="ARBA" id="ARBA00005026"/>
    </source>
</evidence>
<dbReference type="FunFam" id="3.30.1330.120:FF:000001">
    <property type="entry name" value="2-methylcitrate dehydratase"/>
    <property type="match status" value="1"/>
</dbReference>
<dbReference type="Gene3D" id="3.30.1330.120">
    <property type="entry name" value="2-methylcitrate dehydratase PrpD"/>
    <property type="match status" value="1"/>
</dbReference>
<name>A0A5E4UXB0_9BURK</name>
<dbReference type="NCBIfam" id="TIGR02330">
    <property type="entry name" value="prpD"/>
    <property type="match status" value="1"/>
</dbReference>
<keyword evidence="9" id="KW-0456">Lyase</keyword>
<evidence type="ECO:0000256" key="6">
    <source>
        <dbReference type="ARBA" id="ARBA00013124"/>
    </source>
</evidence>
<dbReference type="GO" id="GO:0003994">
    <property type="term" value="F:aconitate hydratase activity"/>
    <property type="evidence" value="ECO:0007669"/>
    <property type="project" value="UniProtKB-EC"/>
</dbReference>
<dbReference type="Pfam" id="PF19305">
    <property type="entry name" value="MmgE_PrpD_C"/>
    <property type="match status" value="1"/>
</dbReference>
<dbReference type="GO" id="GO:0047547">
    <property type="term" value="F:2-methylcitrate dehydratase activity"/>
    <property type="evidence" value="ECO:0007669"/>
    <property type="project" value="UniProtKB-EC"/>
</dbReference>
<dbReference type="EMBL" id="CABPSC010000008">
    <property type="protein sequence ID" value="VVE04551.1"/>
    <property type="molecule type" value="Genomic_DNA"/>
</dbReference>
<gene>
    <name evidence="13" type="ORF">PNO31109_02293</name>
</gene>
<dbReference type="GO" id="GO:0006099">
    <property type="term" value="P:tricarboxylic acid cycle"/>
    <property type="evidence" value="ECO:0007669"/>
    <property type="project" value="UniProtKB-KW"/>
</dbReference>
<evidence type="ECO:0000259" key="11">
    <source>
        <dbReference type="Pfam" id="PF03972"/>
    </source>
</evidence>
<evidence type="ECO:0000256" key="4">
    <source>
        <dbReference type="ARBA" id="ARBA00006174"/>
    </source>
</evidence>
<dbReference type="Pfam" id="PF03972">
    <property type="entry name" value="MmgE_PrpD_N"/>
    <property type="match status" value="1"/>
</dbReference>
<comment type="catalytic activity">
    <reaction evidence="1">
        <text>(2S,3S)-2-methylcitrate = 2-methyl-cis-aconitate + H2O</text>
        <dbReference type="Rhea" id="RHEA:17725"/>
        <dbReference type="ChEBI" id="CHEBI:15377"/>
        <dbReference type="ChEBI" id="CHEBI:57872"/>
        <dbReference type="ChEBI" id="CHEBI:58853"/>
        <dbReference type="EC" id="4.2.1.79"/>
    </reaction>
</comment>
<proteinExistence type="inferred from homology"/>
<reference evidence="13 14" key="1">
    <citation type="submission" date="2019-08" db="EMBL/GenBank/DDBJ databases">
        <authorList>
            <person name="Peeters C."/>
        </authorList>
    </citation>
    <scope>NUCLEOTIDE SEQUENCE [LARGE SCALE GENOMIC DNA]</scope>
    <source>
        <strain evidence="13 14">LMG 31109</strain>
    </source>
</reference>
<evidence type="ECO:0000256" key="5">
    <source>
        <dbReference type="ARBA" id="ARBA00012926"/>
    </source>
</evidence>
<protein>
    <recommendedName>
        <fullName evidence="7">2-methylcitrate dehydratase</fullName>
        <ecNumber evidence="5">4.2.1.3</ecNumber>
        <ecNumber evidence="6">4.2.1.79</ecNumber>
    </recommendedName>
</protein>
<dbReference type="NCBIfam" id="NF006943">
    <property type="entry name" value="PRK09425.1"/>
    <property type="match status" value="1"/>
</dbReference>
<feature type="domain" description="MmgE/PrpD C-terminal" evidence="12">
    <location>
        <begin position="287"/>
        <end position="463"/>
    </location>
</feature>
<dbReference type="PANTHER" id="PTHR16943:SF8">
    <property type="entry name" value="2-METHYLCITRATE DEHYDRATASE"/>
    <property type="match status" value="1"/>
</dbReference>
<dbReference type="UniPathway" id="UPA00946"/>
<dbReference type="InterPro" id="IPR036148">
    <property type="entry name" value="MmgE/PrpD_sf"/>
</dbReference>
<dbReference type="Gene3D" id="1.10.4100.10">
    <property type="entry name" value="2-methylcitrate dehydratase PrpD"/>
    <property type="match status" value="1"/>
</dbReference>
<dbReference type="InterPro" id="IPR042183">
    <property type="entry name" value="MmgE/PrpD_sf_1"/>
</dbReference>
<sequence>MSAGISNARPAPDKVLTDIADYVLSCEIRSDLAFDTARNCLIDTLGCGFEALSYPACTKLLGPIVPGTIVPHGAKVPGTPYQLDPVQAAFNLGAMIRWLDFNDTWLAAEWGHPSDNLGGILMTADWLSRTAVAGGQAPLTMRHVLVAMIKAHEIQGCLALENSFNEVGLDHVVLVKVASTAVVGEMLGLTRDELINALSLAFVDGQSLRTYRHAPNTGSRKSWAAGDATSRAVRLALMARAGEMGYPSVLTAKTWGFYDVLFKGKPFAFQRPYGSYVMENVLFKISFPAEFHAQTAAEAAMTLHRQMQASGRSAQDIRSVTIRTHAAAIRIIDKQGPLANPADRDHCIQYMVAVPLLFGRLTAADYEDDVAADPRIDALRAKIVCVEDPQFTRDYHDPDKRSIANGLTVTFNDGTTLDEVLVAYPIGHKRRRAEGIPLLVEKFRANLARRFAARAQERILEVALDQQRLEAMPVHRFVDLMV</sequence>
<feature type="domain" description="MmgE/PrpD N-terminal" evidence="11">
    <location>
        <begin position="18"/>
        <end position="270"/>
    </location>
</feature>
<evidence type="ECO:0000256" key="9">
    <source>
        <dbReference type="ARBA" id="ARBA00023239"/>
    </source>
</evidence>
<dbReference type="InterPro" id="IPR005656">
    <property type="entry name" value="MmgE_PrpD"/>
</dbReference>
<dbReference type="Proteomes" id="UP000367825">
    <property type="component" value="Unassembled WGS sequence"/>
</dbReference>
<dbReference type="GO" id="GO:0051537">
    <property type="term" value="F:2 iron, 2 sulfur cluster binding"/>
    <property type="evidence" value="ECO:0007669"/>
    <property type="project" value="InterPro"/>
</dbReference>
<comment type="similarity">
    <text evidence="4">Belongs to the PrpD family.</text>
</comment>
<comment type="pathway">
    <text evidence="3">Organic acid metabolism; propanoate degradation.</text>
</comment>
<evidence type="ECO:0000313" key="14">
    <source>
        <dbReference type="Proteomes" id="UP000367825"/>
    </source>
</evidence>
<keyword evidence="14" id="KW-1185">Reference proteome</keyword>
<organism evidence="13 14">
    <name type="scientific">Pandoraea nosoerga</name>
    <dbReference type="NCBI Taxonomy" id="2508296"/>
    <lineage>
        <taxon>Bacteria</taxon>
        <taxon>Pseudomonadati</taxon>
        <taxon>Pseudomonadota</taxon>
        <taxon>Betaproteobacteria</taxon>
        <taxon>Burkholderiales</taxon>
        <taxon>Burkholderiaceae</taxon>
        <taxon>Pandoraea</taxon>
    </lineage>
</organism>
<keyword evidence="8" id="KW-0816">Tricarboxylic acid cycle</keyword>
<dbReference type="InterPro" id="IPR012705">
    <property type="entry name" value="2Me_IsoCit_deHydtase_PrpD"/>
</dbReference>
<dbReference type="InterPro" id="IPR045337">
    <property type="entry name" value="MmgE_PrpD_C"/>
</dbReference>
<dbReference type="InterPro" id="IPR045336">
    <property type="entry name" value="MmgE_PrpD_N"/>
</dbReference>
<dbReference type="PANTHER" id="PTHR16943">
    <property type="entry name" value="2-METHYLCITRATE DEHYDRATASE-RELATED"/>
    <property type="match status" value="1"/>
</dbReference>
<dbReference type="AlphaFoldDB" id="A0A5E4UXB0"/>
<dbReference type="OrthoDB" id="9797528at2"/>
<evidence type="ECO:0000313" key="13">
    <source>
        <dbReference type="EMBL" id="VVE04551.1"/>
    </source>
</evidence>
<dbReference type="RefSeq" id="WP_150555661.1">
    <property type="nucleotide sequence ID" value="NZ_CABPSC010000008.1"/>
</dbReference>
<evidence type="ECO:0000256" key="2">
    <source>
        <dbReference type="ARBA" id="ARBA00004717"/>
    </source>
</evidence>
<dbReference type="GO" id="GO:0019679">
    <property type="term" value="P:propionate metabolic process, methylcitrate cycle"/>
    <property type="evidence" value="ECO:0007669"/>
    <property type="project" value="InterPro"/>
</dbReference>
<dbReference type="EC" id="4.2.1.79" evidence="6"/>